<comment type="caution">
    <text evidence="3">The sequence shown here is derived from an EMBL/GenBank/DDBJ whole genome shotgun (WGS) entry which is preliminary data.</text>
</comment>
<accession>A0A5S3XUJ2</accession>
<evidence type="ECO:0000313" key="3">
    <source>
        <dbReference type="EMBL" id="TMP62398.1"/>
    </source>
</evidence>
<dbReference type="CDD" id="cd07187">
    <property type="entry name" value="YvcK_like"/>
    <property type="match status" value="1"/>
</dbReference>
<dbReference type="AlphaFoldDB" id="A0A5S3XUJ2"/>
<evidence type="ECO:0000313" key="4">
    <source>
        <dbReference type="Proteomes" id="UP000305730"/>
    </source>
</evidence>
<dbReference type="InterPro" id="IPR010119">
    <property type="entry name" value="Gluconeogen_factor"/>
</dbReference>
<dbReference type="InterPro" id="IPR002882">
    <property type="entry name" value="CofD"/>
</dbReference>
<organism evidence="3 5">
    <name type="scientific">Pseudoalteromonas citrea</name>
    <dbReference type="NCBI Taxonomy" id="43655"/>
    <lineage>
        <taxon>Bacteria</taxon>
        <taxon>Pseudomonadati</taxon>
        <taxon>Pseudomonadota</taxon>
        <taxon>Gammaproteobacteria</taxon>
        <taxon>Alteromonadales</taxon>
        <taxon>Pseudoalteromonadaceae</taxon>
        <taxon>Pseudoalteromonas</taxon>
    </lineage>
</organism>
<dbReference type="InterPro" id="IPR038136">
    <property type="entry name" value="CofD-like_dom_sf"/>
</dbReference>
<dbReference type="PANTHER" id="PTHR30135">
    <property type="entry name" value="UNCHARACTERIZED PROTEIN YVCK-RELATED"/>
    <property type="match status" value="1"/>
</dbReference>
<evidence type="ECO:0000313" key="5">
    <source>
        <dbReference type="Proteomes" id="UP000307706"/>
    </source>
</evidence>
<keyword evidence="4" id="KW-1185">Reference proteome</keyword>
<dbReference type="PANTHER" id="PTHR30135:SF3">
    <property type="entry name" value="GLUCONEOGENESIS FACTOR-RELATED"/>
    <property type="match status" value="1"/>
</dbReference>
<name>A0A5S3XUJ2_9GAMM</name>
<sequence>MKIVCLGGGHGLAQVLSAIRPLCSDLTAIVATTDNGGSTGRLRASQECVALGDIRRCCLQLTDKQSLIHSIFEHRFDGGELDGHSLGNLTLLGLMQLTDSPTEAVAWFNAMLGNAETILPMSDSATDLVASYKNGEQVIGECEIDALTELPDNIGLSKAVPAAKGAVDAIMKADLILMGPGSIISSVMPPLLVKEISTAIKETAACRIFIENIAQENSVAGSLQGETIIDWMQEKLGYQFCDLSISPQAIEEIVVHCDELNQGQSTQHNIEQLSHVFSQLLKLPLSTKVNSTYTIN</sequence>
<reference evidence="4 5" key="1">
    <citation type="submission" date="2017-12" db="EMBL/GenBank/DDBJ databases">
        <authorList>
            <person name="Paulsen S."/>
            <person name="Gram L.K."/>
        </authorList>
    </citation>
    <scope>NUCLEOTIDE SEQUENCE [LARGE SCALE GENOMIC DNA]</scope>
    <source>
        <strain evidence="3 5">S2231</strain>
        <strain evidence="2 4">S2233</strain>
    </source>
</reference>
<keyword evidence="1" id="KW-0963">Cytoplasm</keyword>
<dbReference type="RefSeq" id="WP_138597254.1">
    <property type="nucleotide sequence ID" value="NZ_PNCK01000042.1"/>
</dbReference>
<dbReference type="GO" id="GO:0043743">
    <property type="term" value="F:LPPG:FO 2-phospho-L-lactate transferase activity"/>
    <property type="evidence" value="ECO:0007669"/>
    <property type="project" value="InterPro"/>
</dbReference>
<reference evidence="3" key="3">
    <citation type="submission" date="2019-09" db="EMBL/GenBank/DDBJ databases">
        <title>Co-occurence of chitin degradation, pigmentation and bioactivity in marine Pseudoalteromonas.</title>
        <authorList>
            <person name="Sonnenschein E.C."/>
            <person name="Bech P.K."/>
        </authorList>
    </citation>
    <scope>NUCLEOTIDE SEQUENCE</scope>
    <source>
        <strain evidence="3">S2231</strain>
        <strain evidence="2">S2233</strain>
    </source>
</reference>
<gene>
    <name evidence="3" type="ORF">CWB96_01720</name>
    <name evidence="2" type="ORF">CWB97_12345</name>
</gene>
<evidence type="ECO:0008006" key="6">
    <source>
        <dbReference type="Google" id="ProtNLM"/>
    </source>
</evidence>
<dbReference type="EMBL" id="PNCL01000008">
    <property type="protein sequence ID" value="TMP62398.1"/>
    <property type="molecule type" value="Genomic_DNA"/>
</dbReference>
<evidence type="ECO:0000313" key="2">
    <source>
        <dbReference type="EMBL" id="TMP42132.1"/>
    </source>
</evidence>
<protein>
    <recommendedName>
        <fullName evidence="6">Gluconeogenesis factor</fullName>
    </recommendedName>
</protein>
<proteinExistence type="predicted"/>
<dbReference type="Pfam" id="PF01933">
    <property type="entry name" value="CofD"/>
    <property type="match status" value="1"/>
</dbReference>
<dbReference type="EMBL" id="PNCK01000042">
    <property type="protein sequence ID" value="TMP42132.1"/>
    <property type="molecule type" value="Genomic_DNA"/>
</dbReference>
<dbReference type="OrthoDB" id="5413830at2"/>
<dbReference type="NCBIfam" id="TIGR01826">
    <property type="entry name" value="CofD_related"/>
    <property type="match status" value="1"/>
</dbReference>
<dbReference type="Proteomes" id="UP000305730">
    <property type="component" value="Unassembled WGS sequence"/>
</dbReference>
<reference evidence="4 5" key="2">
    <citation type="submission" date="2019-06" db="EMBL/GenBank/DDBJ databases">
        <title>Co-occurence of chitin degradation, pigmentation and bioactivity in marine Pseudoalteromonas.</title>
        <authorList>
            <person name="Sonnenschein E.C."/>
            <person name="Bech P.K."/>
        </authorList>
    </citation>
    <scope>NUCLEOTIDE SEQUENCE [LARGE SCALE GENOMIC DNA]</scope>
    <source>
        <strain evidence="5">S2231</strain>
        <strain evidence="4">S2233</strain>
    </source>
</reference>
<dbReference type="Gene3D" id="3.40.50.10680">
    <property type="entry name" value="CofD-like domains"/>
    <property type="match status" value="1"/>
</dbReference>
<dbReference type="SUPFAM" id="SSF142338">
    <property type="entry name" value="CofD-like"/>
    <property type="match status" value="1"/>
</dbReference>
<dbReference type="Proteomes" id="UP000307706">
    <property type="component" value="Unassembled WGS sequence"/>
</dbReference>
<evidence type="ECO:0000256" key="1">
    <source>
        <dbReference type="ARBA" id="ARBA00022490"/>
    </source>
</evidence>